<feature type="transmembrane region" description="Helical" evidence="1">
    <location>
        <begin position="56"/>
        <end position="82"/>
    </location>
</feature>
<proteinExistence type="predicted"/>
<comment type="caution">
    <text evidence="2">The sequence shown here is derived from an EMBL/GenBank/DDBJ whole genome shotgun (WGS) entry which is preliminary data.</text>
</comment>
<organism evidence="2 3">
    <name type="scientific">Pelotomaculum isophthalicicum JI</name>
    <dbReference type="NCBI Taxonomy" id="947010"/>
    <lineage>
        <taxon>Bacteria</taxon>
        <taxon>Bacillati</taxon>
        <taxon>Bacillota</taxon>
        <taxon>Clostridia</taxon>
        <taxon>Eubacteriales</taxon>
        <taxon>Desulfotomaculaceae</taxon>
        <taxon>Pelotomaculum</taxon>
    </lineage>
</organism>
<feature type="transmembrane region" description="Helical" evidence="1">
    <location>
        <begin position="12"/>
        <end position="36"/>
    </location>
</feature>
<keyword evidence="1" id="KW-0812">Transmembrane</keyword>
<evidence type="ECO:0000313" key="3">
    <source>
        <dbReference type="Proteomes" id="UP001154312"/>
    </source>
</evidence>
<reference evidence="2" key="1">
    <citation type="submission" date="2022-02" db="EMBL/GenBank/DDBJ databases">
        <authorList>
            <person name="Leng L."/>
        </authorList>
    </citation>
    <scope>NUCLEOTIDE SEQUENCE</scope>
    <source>
        <strain evidence="2">JI</strain>
    </source>
</reference>
<dbReference type="Pfam" id="PF14209">
    <property type="entry name" value="DUF4321"/>
    <property type="match status" value="1"/>
</dbReference>
<keyword evidence="1" id="KW-0472">Membrane</keyword>
<dbReference type="RefSeq" id="WP_277443606.1">
    <property type="nucleotide sequence ID" value="NZ_JAKOAV010000012.1"/>
</dbReference>
<gene>
    <name evidence="2" type="ORF">L7E55_08010</name>
</gene>
<evidence type="ECO:0000313" key="2">
    <source>
        <dbReference type="EMBL" id="MDF9408299.1"/>
    </source>
</evidence>
<dbReference type="EMBL" id="JAKOAV010000012">
    <property type="protein sequence ID" value="MDF9408299.1"/>
    <property type="molecule type" value="Genomic_DNA"/>
</dbReference>
<dbReference type="AlphaFoldDB" id="A0A9X4H807"/>
<dbReference type="Proteomes" id="UP001154312">
    <property type="component" value="Unassembled WGS sequence"/>
</dbReference>
<dbReference type="InterPro" id="IPR025470">
    <property type="entry name" value="DUF4321"/>
</dbReference>
<accession>A0A9X4H807</accession>
<protein>
    <submittedName>
        <fullName evidence="2">DUF4321 domain-containing protein</fullName>
    </submittedName>
</protein>
<name>A0A9X4H807_9FIRM</name>
<keyword evidence="1" id="KW-1133">Transmembrane helix</keyword>
<sequence>MAKGFKNYSNVWVLVLLLLVGGLTGSAIGNALAPFLPWLKATSTIGLKPFTLDLQFFNLTFGFTFALSPLTALGLLLGYFIYRRV</sequence>
<evidence type="ECO:0000256" key="1">
    <source>
        <dbReference type="SAM" id="Phobius"/>
    </source>
</evidence>
<keyword evidence="3" id="KW-1185">Reference proteome</keyword>